<evidence type="ECO:0000259" key="1">
    <source>
        <dbReference type="SMART" id="SM00421"/>
    </source>
</evidence>
<reference evidence="2 3" key="1">
    <citation type="journal article" date="2019" name="Int. J. Syst. Evol. Microbiol.">
        <title>The Global Catalogue of Microorganisms (GCM) 10K type strain sequencing project: providing services to taxonomists for standard genome sequencing and annotation.</title>
        <authorList>
            <consortium name="The Broad Institute Genomics Platform"/>
            <consortium name="The Broad Institute Genome Sequencing Center for Infectious Disease"/>
            <person name="Wu L."/>
            <person name="Ma J."/>
        </authorList>
    </citation>
    <scope>NUCLEOTIDE SEQUENCE [LARGE SCALE GENOMIC DNA]</scope>
    <source>
        <strain evidence="2 3">JCM 9933</strain>
    </source>
</reference>
<protein>
    <recommendedName>
        <fullName evidence="1">HTH luxR-type domain-containing protein</fullName>
    </recommendedName>
</protein>
<dbReference type="InterPro" id="IPR016032">
    <property type="entry name" value="Sig_transdc_resp-reg_C-effctor"/>
</dbReference>
<comment type="caution">
    <text evidence="2">The sequence shown here is derived from an EMBL/GenBank/DDBJ whole genome shotgun (WGS) entry which is preliminary data.</text>
</comment>
<organism evidence="2 3">
    <name type="scientific">Craurococcus roseus</name>
    <dbReference type="NCBI Taxonomy" id="77585"/>
    <lineage>
        <taxon>Bacteria</taxon>
        <taxon>Pseudomonadati</taxon>
        <taxon>Pseudomonadota</taxon>
        <taxon>Alphaproteobacteria</taxon>
        <taxon>Acetobacterales</taxon>
        <taxon>Acetobacteraceae</taxon>
        <taxon>Craurococcus</taxon>
    </lineage>
</organism>
<dbReference type="RefSeq" id="WP_343895454.1">
    <property type="nucleotide sequence ID" value="NZ_BAAAFZ010000028.1"/>
</dbReference>
<dbReference type="SUPFAM" id="SSF46894">
    <property type="entry name" value="C-terminal effector domain of the bipartite response regulators"/>
    <property type="match status" value="1"/>
</dbReference>
<dbReference type="InterPro" id="IPR036388">
    <property type="entry name" value="WH-like_DNA-bd_sf"/>
</dbReference>
<dbReference type="InterPro" id="IPR000792">
    <property type="entry name" value="Tscrpt_reg_LuxR_C"/>
</dbReference>
<gene>
    <name evidence="2" type="ORF">GCM10009416_23170</name>
</gene>
<accession>A0ABN1F7C8</accession>
<evidence type="ECO:0000313" key="2">
    <source>
        <dbReference type="EMBL" id="GAA0584111.1"/>
    </source>
</evidence>
<name>A0ABN1F7C8_9PROT</name>
<feature type="domain" description="HTH luxR-type" evidence="1">
    <location>
        <begin position="325"/>
        <end position="382"/>
    </location>
</feature>
<dbReference type="Proteomes" id="UP001501588">
    <property type="component" value="Unassembled WGS sequence"/>
</dbReference>
<dbReference type="SMART" id="SM00421">
    <property type="entry name" value="HTH_LUXR"/>
    <property type="match status" value="1"/>
</dbReference>
<evidence type="ECO:0000313" key="3">
    <source>
        <dbReference type="Proteomes" id="UP001501588"/>
    </source>
</evidence>
<sequence>MPEGRLLALTEQIYDAGVGGTPWSIVCGGLKALVGARSASLMAGDFAAGHPEILYHAEIPEDAAAAYRRHYRKVDLWTNRASRIMAQPGAAAGPVRVFTSGGLVSDREFVRSEFYCDFGRKLGLRYVVGTVASLGAGGTMPIGLHRPDGAPPFADRERRLLEHLLPHLRRSLQVRHRLAAPAALADGQSVLDALPTGALVVDAEMRVLAANFAAEALAEGGAGLAMRREAGLGGGAAVFARARRRTENAALVFLVRATALGGAPGGVVRLHDDDGTKAVVASVAPLPKRLAGGSGAGRVTGQALVLLRDLSAPLAPPRLGTLRELFGLTRAQAEVAQALAGGTTKKAVAAGRGSRESTVRTHVRAVLDKTGAANLRELERLLAGVQGL</sequence>
<dbReference type="Gene3D" id="1.10.10.10">
    <property type="entry name" value="Winged helix-like DNA-binding domain superfamily/Winged helix DNA-binding domain"/>
    <property type="match status" value="1"/>
</dbReference>
<dbReference type="EMBL" id="BAAAFZ010000028">
    <property type="protein sequence ID" value="GAA0584111.1"/>
    <property type="molecule type" value="Genomic_DNA"/>
</dbReference>
<proteinExistence type="predicted"/>
<keyword evidence="3" id="KW-1185">Reference proteome</keyword>